<dbReference type="GO" id="GO:0005524">
    <property type="term" value="F:ATP binding"/>
    <property type="evidence" value="ECO:0007669"/>
    <property type="project" value="UniProtKB-KW"/>
</dbReference>
<evidence type="ECO:0000256" key="6">
    <source>
        <dbReference type="ARBA" id="ARBA00022723"/>
    </source>
</evidence>
<dbReference type="PANTHER" id="PTHR33540:SF2">
    <property type="entry name" value="TRNA THREONYLCARBAMOYLADENOSINE BIOSYNTHESIS PROTEIN TSAE"/>
    <property type="match status" value="1"/>
</dbReference>
<evidence type="ECO:0000256" key="9">
    <source>
        <dbReference type="ARBA" id="ARBA00022842"/>
    </source>
</evidence>
<proteinExistence type="inferred from homology"/>
<evidence type="ECO:0000313" key="12">
    <source>
        <dbReference type="Proteomes" id="UP000005835"/>
    </source>
</evidence>
<evidence type="ECO:0000256" key="7">
    <source>
        <dbReference type="ARBA" id="ARBA00022741"/>
    </source>
</evidence>
<organism evidence="11 12">
    <name type="scientific">Sutterella wadsworthensis 2_1_59BFAA</name>
    <dbReference type="NCBI Taxonomy" id="742823"/>
    <lineage>
        <taxon>Bacteria</taxon>
        <taxon>Pseudomonadati</taxon>
        <taxon>Pseudomonadota</taxon>
        <taxon>Betaproteobacteria</taxon>
        <taxon>Burkholderiales</taxon>
        <taxon>Sutterellaceae</taxon>
        <taxon>Sutterella</taxon>
    </lineage>
</organism>
<comment type="caution">
    <text evidence="11">The sequence shown here is derived from an EMBL/GenBank/DDBJ whole genome shotgun (WGS) entry which is preliminary data.</text>
</comment>
<keyword evidence="7" id="KW-0547">Nucleotide-binding</keyword>
<dbReference type="HOGENOM" id="CLU_087829_2_2_4"/>
<dbReference type="PANTHER" id="PTHR33540">
    <property type="entry name" value="TRNA THREONYLCARBAMOYLADENOSINE BIOSYNTHESIS PROTEIN TSAE"/>
    <property type="match status" value="1"/>
</dbReference>
<dbReference type="EMBL" id="ADMG01000058">
    <property type="protein sequence ID" value="EKB30050.1"/>
    <property type="molecule type" value="Genomic_DNA"/>
</dbReference>
<dbReference type="GO" id="GO:0005737">
    <property type="term" value="C:cytoplasm"/>
    <property type="evidence" value="ECO:0007669"/>
    <property type="project" value="UniProtKB-SubCell"/>
</dbReference>
<evidence type="ECO:0000313" key="11">
    <source>
        <dbReference type="EMBL" id="EKB30050.1"/>
    </source>
</evidence>
<protein>
    <recommendedName>
        <fullName evidence="3">tRNA threonylcarbamoyladenosine biosynthesis protein TsaE</fullName>
    </recommendedName>
    <alternativeName>
        <fullName evidence="10">t(6)A37 threonylcarbamoyladenosine biosynthesis protein TsaE</fullName>
    </alternativeName>
</protein>
<comment type="subcellular location">
    <subcellularLocation>
        <location evidence="1">Cytoplasm</location>
    </subcellularLocation>
</comment>
<dbReference type="NCBIfam" id="TIGR00150">
    <property type="entry name" value="T6A_YjeE"/>
    <property type="match status" value="1"/>
</dbReference>
<keyword evidence="6" id="KW-0479">Metal-binding</keyword>
<dbReference type="RefSeq" id="WP_005437274.1">
    <property type="nucleotide sequence ID" value="NZ_JH815522.1"/>
</dbReference>
<keyword evidence="4" id="KW-0963">Cytoplasm</keyword>
<evidence type="ECO:0000256" key="3">
    <source>
        <dbReference type="ARBA" id="ARBA00019010"/>
    </source>
</evidence>
<sequence>MASLTFEASLPHPDDTDKLGARLADAVSKEAGAVAGHGLAVRLEGNLGAGKTSLVRAMLRRLGFAGPVKSPTFSLVETYPVAGLTLNHFDFYRFEEPEEFEDAGFRDLFGPGFVSATEWTEKASPYVPDADLVIELALEGLGRRAVLKGLTPLGEALVAHVLEAGE</sequence>
<evidence type="ECO:0000256" key="5">
    <source>
        <dbReference type="ARBA" id="ARBA00022694"/>
    </source>
</evidence>
<accession>K1JEL5</accession>
<evidence type="ECO:0000256" key="8">
    <source>
        <dbReference type="ARBA" id="ARBA00022840"/>
    </source>
</evidence>
<keyword evidence="5" id="KW-0819">tRNA processing</keyword>
<reference evidence="11 12" key="1">
    <citation type="submission" date="2012-05" db="EMBL/GenBank/DDBJ databases">
        <title>The Genome Sequence of Sutterella wadsworthensis 2_1_59BFAA.</title>
        <authorList>
            <consortium name="The Broad Institute Genome Sequencing Platform"/>
            <person name="Earl A."/>
            <person name="Ward D."/>
            <person name="Feldgarden M."/>
            <person name="Gevers D."/>
            <person name="Daigneault M."/>
            <person name="Strauss J."/>
            <person name="Allen-Vercoe E."/>
            <person name="Walker B."/>
            <person name="Young S.K."/>
            <person name="Zeng Q."/>
            <person name="Gargeya S."/>
            <person name="Fitzgerald M."/>
            <person name="Haas B."/>
            <person name="Abouelleil A."/>
            <person name="Alvarado L."/>
            <person name="Arachchi H.M."/>
            <person name="Berlin A.M."/>
            <person name="Chapman S.B."/>
            <person name="Goldberg J."/>
            <person name="Griggs A."/>
            <person name="Gujja S."/>
            <person name="Hansen M."/>
            <person name="Howarth C."/>
            <person name="Imamovic A."/>
            <person name="Larimer J."/>
            <person name="McCowen C."/>
            <person name="Montmayeur A."/>
            <person name="Murphy C."/>
            <person name="Neiman D."/>
            <person name="Pearson M."/>
            <person name="Priest M."/>
            <person name="Roberts A."/>
            <person name="Saif S."/>
            <person name="Shea T."/>
            <person name="Sisk P."/>
            <person name="Sykes S."/>
            <person name="Wortman J."/>
            <person name="Nusbaum C."/>
            <person name="Birren B."/>
        </authorList>
    </citation>
    <scope>NUCLEOTIDE SEQUENCE [LARGE SCALE GENOMIC DNA]</scope>
    <source>
        <strain evidence="11 12">2_1_59BFAA</strain>
    </source>
</reference>
<dbReference type="Pfam" id="PF02367">
    <property type="entry name" value="TsaE"/>
    <property type="match status" value="1"/>
</dbReference>
<dbReference type="Gene3D" id="3.40.50.300">
    <property type="entry name" value="P-loop containing nucleotide triphosphate hydrolases"/>
    <property type="match status" value="1"/>
</dbReference>
<evidence type="ECO:0000256" key="2">
    <source>
        <dbReference type="ARBA" id="ARBA00007599"/>
    </source>
</evidence>
<dbReference type="eggNOG" id="COG0802">
    <property type="taxonomic scope" value="Bacteria"/>
</dbReference>
<name>K1JEL5_9BURK</name>
<dbReference type="AlphaFoldDB" id="K1JEL5"/>
<keyword evidence="12" id="KW-1185">Reference proteome</keyword>
<keyword evidence="8" id="KW-0067">ATP-binding</keyword>
<evidence type="ECO:0000256" key="4">
    <source>
        <dbReference type="ARBA" id="ARBA00022490"/>
    </source>
</evidence>
<comment type="similarity">
    <text evidence="2">Belongs to the TsaE family.</text>
</comment>
<gene>
    <name evidence="11" type="ORF">HMPREF9465_02318</name>
</gene>
<dbReference type="PATRIC" id="fig|742823.3.peg.2321"/>
<dbReference type="GO" id="GO:0002949">
    <property type="term" value="P:tRNA threonylcarbamoyladenosine modification"/>
    <property type="evidence" value="ECO:0007669"/>
    <property type="project" value="InterPro"/>
</dbReference>
<dbReference type="GO" id="GO:0046872">
    <property type="term" value="F:metal ion binding"/>
    <property type="evidence" value="ECO:0007669"/>
    <property type="project" value="UniProtKB-KW"/>
</dbReference>
<dbReference type="InterPro" id="IPR003442">
    <property type="entry name" value="T6A_TsaE"/>
</dbReference>
<evidence type="ECO:0000256" key="1">
    <source>
        <dbReference type="ARBA" id="ARBA00004496"/>
    </source>
</evidence>
<dbReference type="OrthoDB" id="9800307at2"/>
<evidence type="ECO:0000256" key="10">
    <source>
        <dbReference type="ARBA" id="ARBA00032441"/>
    </source>
</evidence>
<dbReference type="STRING" id="742823.HMPREF9465_02318"/>
<keyword evidence="9" id="KW-0460">Magnesium</keyword>
<dbReference type="InterPro" id="IPR027417">
    <property type="entry name" value="P-loop_NTPase"/>
</dbReference>
<dbReference type="SUPFAM" id="SSF52540">
    <property type="entry name" value="P-loop containing nucleoside triphosphate hydrolases"/>
    <property type="match status" value="1"/>
</dbReference>
<dbReference type="Proteomes" id="UP000005835">
    <property type="component" value="Unassembled WGS sequence"/>
</dbReference>